<dbReference type="Pfam" id="PF13914">
    <property type="entry name" value="Phostensin"/>
    <property type="match status" value="1"/>
</dbReference>
<reference evidence="3 4" key="1">
    <citation type="submission" date="2019-09" db="EMBL/GenBank/DDBJ databases">
        <title>Bird 10,000 Genomes (B10K) Project - Family phase.</title>
        <authorList>
            <person name="Zhang G."/>
        </authorList>
    </citation>
    <scope>NUCLEOTIDE SEQUENCE [LARGE SCALE GENOMIC DNA]</scope>
    <source>
        <strain evidence="3">B10K-DU-001-77</strain>
        <tissue evidence="3">Muscle</tissue>
    </source>
</reference>
<dbReference type="PANTHER" id="PTHR21685">
    <property type="entry name" value="TON-B BOX DOMAIN"/>
    <property type="match status" value="1"/>
</dbReference>
<feature type="compositionally biased region" description="Basic and acidic residues" evidence="1">
    <location>
        <begin position="331"/>
        <end position="340"/>
    </location>
</feature>
<evidence type="ECO:0000313" key="3">
    <source>
        <dbReference type="EMBL" id="NXR25755.1"/>
    </source>
</evidence>
<feature type="region of interest" description="Disordered" evidence="1">
    <location>
        <begin position="98"/>
        <end position="269"/>
    </location>
</feature>
<name>A0A7L2JS13_CINMU</name>
<sequence>TPKGPPVPSTSPSHARANARRPKPEEAEVAVSPLPSASPAPSATGANRPLSASAPRTGGSFEIHPAPKPDLAAIPAHDLQAQALAKLRLNSRNSFVFVPRREGSPARSPAQIARPGPPPSEEKAPKEPPRASTPEQEEPSTSPAAPLDPLVPVTYIDDIVEPDSRELLPRAGLAARTGSLADQTGGASPDPEMEFSSVPLYRPHSAPQQRGGSTFTVVPKRKPVVPGLQADASGKPQREEEEEEDEDSKGRGKAVENADGPQVGISHKKRYPTVNEIEVIGGYLSLERSCMSKTGSRRKKMKISFNETSLQTMFEYPSESSLAEEDEEEEGHVSEAEEEKSRTFYIPHPNSTLHPSTPNSGENIYLIFLLPADLSSYTPKHSVKFSEWQEQKYEGPAAEGPLPKEADSHGNQVMLTPAEKGGLSDFSSEPALYF</sequence>
<dbReference type="PANTHER" id="PTHR21685:SF1">
    <property type="entry name" value="TAPERIN"/>
    <property type="match status" value="1"/>
</dbReference>
<dbReference type="Proteomes" id="UP000590623">
    <property type="component" value="Unassembled WGS sequence"/>
</dbReference>
<feature type="region of interest" description="Disordered" evidence="1">
    <location>
        <begin position="316"/>
        <end position="340"/>
    </location>
</feature>
<organism evidence="3 4">
    <name type="scientific">Cinclus mexicanus</name>
    <name type="common">American dipper</name>
    <dbReference type="NCBI Taxonomy" id="161649"/>
    <lineage>
        <taxon>Eukaryota</taxon>
        <taxon>Metazoa</taxon>
        <taxon>Chordata</taxon>
        <taxon>Craniata</taxon>
        <taxon>Vertebrata</taxon>
        <taxon>Euteleostomi</taxon>
        <taxon>Archelosauria</taxon>
        <taxon>Archosauria</taxon>
        <taxon>Dinosauria</taxon>
        <taxon>Saurischia</taxon>
        <taxon>Theropoda</taxon>
        <taxon>Coelurosauria</taxon>
        <taxon>Aves</taxon>
        <taxon>Neognathae</taxon>
        <taxon>Neoaves</taxon>
        <taxon>Telluraves</taxon>
        <taxon>Australaves</taxon>
        <taxon>Passeriformes</taxon>
        <taxon>Cinclidae</taxon>
        <taxon>Cinclus</taxon>
    </lineage>
</organism>
<keyword evidence="4" id="KW-1185">Reference proteome</keyword>
<dbReference type="GO" id="GO:0019902">
    <property type="term" value="F:phosphatase binding"/>
    <property type="evidence" value="ECO:0007669"/>
    <property type="project" value="InterPro"/>
</dbReference>
<evidence type="ECO:0000313" key="4">
    <source>
        <dbReference type="Proteomes" id="UP000590623"/>
    </source>
</evidence>
<accession>A0A7L2JS13</accession>
<dbReference type="EMBL" id="VWYM01019687">
    <property type="protein sequence ID" value="NXR25755.1"/>
    <property type="molecule type" value="Genomic_DNA"/>
</dbReference>
<evidence type="ECO:0000259" key="2">
    <source>
        <dbReference type="Pfam" id="PF13914"/>
    </source>
</evidence>
<feature type="compositionally biased region" description="Polar residues" evidence="1">
    <location>
        <begin position="206"/>
        <end position="216"/>
    </location>
</feature>
<feature type="compositionally biased region" description="Low complexity" evidence="1">
    <location>
        <begin position="29"/>
        <end position="43"/>
    </location>
</feature>
<feature type="domain" description="Phostensin/Taperin PP1-binding" evidence="2">
    <location>
        <begin position="204"/>
        <end position="322"/>
    </location>
</feature>
<dbReference type="InterPro" id="IPR025907">
    <property type="entry name" value="Phostensin/Taperin_PP1-bd_dom"/>
</dbReference>
<feature type="non-terminal residue" evidence="3">
    <location>
        <position position="1"/>
    </location>
</feature>
<evidence type="ECO:0000256" key="1">
    <source>
        <dbReference type="SAM" id="MobiDB-lite"/>
    </source>
</evidence>
<dbReference type="OrthoDB" id="9945184at2759"/>
<protein>
    <submittedName>
        <fullName evidence="3">TPRN protein</fullName>
    </submittedName>
</protein>
<feature type="region of interest" description="Disordered" evidence="1">
    <location>
        <begin position="1"/>
        <end position="74"/>
    </location>
</feature>
<comment type="caution">
    <text evidence="3">The sequence shown here is derived from an EMBL/GenBank/DDBJ whole genome shotgun (WGS) entry which is preliminary data.</text>
</comment>
<feature type="compositionally biased region" description="Basic and acidic residues" evidence="1">
    <location>
        <begin position="120"/>
        <end position="129"/>
    </location>
</feature>
<dbReference type="InterPro" id="IPR026671">
    <property type="entry name" value="PPP1R18/Tprn"/>
</dbReference>
<feature type="region of interest" description="Disordered" evidence="1">
    <location>
        <begin position="394"/>
        <end position="434"/>
    </location>
</feature>
<dbReference type="AlphaFoldDB" id="A0A7L2JS13"/>
<proteinExistence type="predicted"/>
<gene>
    <name evidence="3" type="primary">Tprn</name>
    <name evidence="3" type="ORF">CINMEX_R11770</name>
</gene>
<feature type="non-terminal residue" evidence="3">
    <location>
        <position position="434"/>
    </location>
</feature>